<keyword evidence="2" id="KW-1185">Reference proteome</keyword>
<dbReference type="STRING" id="995034.SAMN05216219_2368"/>
<reference evidence="2" key="1">
    <citation type="submission" date="2016-10" db="EMBL/GenBank/DDBJ databases">
        <authorList>
            <person name="Varghese N."/>
            <person name="Submissions S."/>
        </authorList>
    </citation>
    <scope>NUCLEOTIDE SEQUENCE [LARGE SCALE GENOMIC DNA]</scope>
    <source>
        <strain evidence="2">CGMCC 1.11101</strain>
    </source>
</reference>
<sequence>MAYAGVVMSNASPGRSWLSRLFSRGPALPPYRPDPQPLAPFEQALEEGLLIARHGVTLAVRNRLIVRALREDEPFDDAVSAQIVDEELKRAADEQREYANAARALKAAAGRSFGIADHAHDYHLVDTATLERRHLLYAALADSLELWRQDDAVVAAIGETARSDAWNDIGDNVVSRLVTRMSSVADDPDYHLRRPERLRQLLEEDLAALLPRERDENSDASGR</sequence>
<accession>A0A1I5CEV8</accession>
<gene>
    <name evidence="1" type="ORF">SAMN05216219_2368</name>
</gene>
<name>A0A1I5CEV8_9MICO</name>
<organism evidence="1 2">
    <name type="scientific">Mycetocola miduiensis</name>
    <dbReference type="NCBI Taxonomy" id="995034"/>
    <lineage>
        <taxon>Bacteria</taxon>
        <taxon>Bacillati</taxon>
        <taxon>Actinomycetota</taxon>
        <taxon>Actinomycetes</taxon>
        <taxon>Micrococcales</taxon>
        <taxon>Microbacteriaceae</taxon>
        <taxon>Mycetocola</taxon>
    </lineage>
</organism>
<dbReference type="EMBL" id="FOVM01000006">
    <property type="protein sequence ID" value="SFN85171.1"/>
    <property type="molecule type" value="Genomic_DNA"/>
</dbReference>
<dbReference type="AlphaFoldDB" id="A0A1I5CEV8"/>
<protein>
    <submittedName>
        <fullName evidence="1">Uncharacterized protein</fullName>
    </submittedName>
</protein>
<proteinExistence type="predicted"/>
<evidence type="ECO:0000313" key="1">
    <source>
        <dbReference type="EMBL" id="SFN85171.1"/>
    </source>
</evidence>
<evidence type="ECO:0000313" key="2">
    <source>
        <dbReference type="Proteomes" id="UP000198867"/>
    </source>
</evidence>
<dbReference type="Proteomes" id="UP000198867">
    <property type="component" value="Unassembled WGS sequence"/>
</dbReference>